<name>A0A084W0C7_ANOSI</name>
<dbReference type="VEuPathDB" id="VectorBase:ASIS023092"/>
<feature type="compositionally biased region" description="Basic and acidic residues" evidence="1">
    <location>
        <begin position="44"/>
        <end position="62"/>
    </location>
</feature>
<reference evidence="2 4" key="1">
    <citation type="journal article" date="2014" name="BMC Genomics">
        <title>Genome sequence of Anopheles sinensis provides insight into genetics basis of mosquito competence for malaria parasites.</title>
        <authorList>
            <person name="Zhou D."/>
            <person name="Zhang D."/>
            <person name="Ding G."/>
            <person name="Shi L."/>
            <person name="Hou Q."/>
            <person name="Ye Y."/>
            <person name="Xu Y."/>
            <person name="Zhou H."/>
            <person name="Xiong C."/>
            <person name="Li S."/>
            <person name="Yu J."/>
            <person name="Hong S."/>
            <person name="Yu X."/>
            <person name="Zou P."/>
            <person name="Chen C."/>
            <person name="Chang X."/>
            <person name="Wang W."/>
            <person name="Lv Y."/>
            <person name="Sun Y."/>
            <person name="Ma L."/>
            <person name="Shen B."/>
            <person name="Zhu C."/>
        </authorList>
    </citation>
    <scope>NUCLEOTIDE SEQUENCE [LARGE SCALE GENOMIC DNA]</scope>
</reference>
<protein>
    <submittedName>
        <fullName evidence="2">AGAP001196-PA-like protein</fullName>
    </submittedName>
</protein>
<dbReference type="EnsemblMetazoa" id="ASIC011398-RA">
    <property type="protein sequence ID" value="ASIC011398-PA"/>
    <property type="gene ID" value="ASIC011398"/>
</dbReference>
<dbReference type="Proteomes" id="UP000030765">
    <property type="component" value="Unassembled WGS sequence"/>
</dbReference>
<dbReference type="AlphaFoldDB" id="A0A084W0C7"/>
<dbReference type="VEuPathDB" id="VectorBase:ASIC011398"/>
<reference evidence="3" key="2">
    <citation type="submission" date="2020-05" db="UniProtKB">
        <authorList>
            <consortium name="EnsemblMetazoa"/>
        </authorList>
    </citation>
    <scope>IDENTIFICATION</scope>
</reference>
<sequence>MKEKTELLIEIEKLKKVQEDMTAEMTALYGELEQAKSKSNQENNKGKDRATVRRSVRFDASSEKPSANP</sequence>
<proteinExistence type="predicted"/>
<evidence type="ECO:0000256" key="1">
    <source>
        <dbReference type="SAM" id="MobiDB-lite"/>
    </source>
</evidence>
<dbReference type="EMBL" id="KE525262">
    <property type="protein sequence ID" value="KFB43671.1"/>
    <property type="molecule type" value="Genomic_DNA"/>
</dbReference>
<accession>A0A084W0C7</accession>
<dbReference type="OrthoDB" id="5864420at2759"/>
<gene>
    <name evidence="2" type="ORF">ZHAS_00011398</name>
</gene>
<keyword evidence="4" id="KW-1185">Reference proteome</keyword>
<dbReference type="EMBL" id="ATLV01019117">
    <property type="status" value="NOT_ANNOTATED_CDS"/>
    <property type="molecule type" value="Genomic_DNA"/>
</dbReference>
<evidence type="ECO:0000313" key="2">
    <source>
        <dbReference type="EMBL" id="KFB43671.1"/>
    </source>
</evidence>
<evidence type="ECO:0000313" key="4">
    <source>
        <dbReference type="Proteomes" id="UP000030765"/>
    </source>
</evidence>
<organism evidence="3 4">
    <name type="scientific">Anopheles sinensis</name>
    <name type="common">Mosquito</name>
    <dbReference type="NCBI Taxonomy" id="74873"/>
    <lineage>
        <taxon>Eukaryota</taxon>
        <taxon>Metazoa</taxon>
        <taxon>Ecdysozoa</taxon>
        <taxon>Arthropoda</taxon>
        <taxon>Hexapoda</taxon>
        <taxon>Insecta</taxon>
        <taxon>Pterygota</taxon>
        <taxon>Neoptera</taxon>
        <taxon>Endopterygota</taxon>
        <taxon>Diptera</taxon>
        <taxon>Nematocera</taxon>
        <taxon>Culicoidea</taxon>
        <taxon>Culicidae</taxon>
        <taxon>Anophelinae</taxon>
        <taxon>Anopheles</taxon>
    </lineage>
</organism>
<evidence type="ECO:0000313" key="3">
    <source>
        <dbReference type="EnsemblMetazoa" id="ASIC011398-PA"/>
    </source>
</evidence>
<feature type="region of interest" description="Disordered" evidence="1">
    <location>
        <begin position="33"/>
        <end position="69"/>
    </location>
</feature>